<evidence type="ECO:0000259" key="4">
    <source>
        <dbReference type="Pfam" id="PF00808"/>
    </source>
</evidence>
<keyword evidence="2" id="KW-0539">Nucleus</keyword>
<evidence type="ECO:0000256" key="2">
    <source>
        <dbReference type="ARBA" id="ARBA00023242"/>
    </source>
</evidence>
<dbReference type="InterPro" id="IPR009072">
    <property type="entry name" value="Histone-fold"/>
</dbReference>
<dbReference type="FunFam" id="1.10.20.10:FF:000109">
    <property type="entry name" value="Nuclear factor Y subunit C10"/>
    <property type="match status" value="1"/>
</dbReference>
<dbReference type="GO" id="GO:0003743">
    <property type="term" value="F:translation initiation factor activity"/>
    <property type="evidence" value="ECO:0007669"/>
    <property type="project" value="UniProtKB-KW"/>
</dbReference>
<dbReference type="GO" id="GO:0006355">
    <property type="term" value="P:regulation of DNA-templated transcription"/>
    <property type="evidence" value="ECO:0007669"/>
    <property type="project" value="TreeGrafter"/>
</dbReference>
<dbReference type="InterPro" id="IPR050568">
    <property type="entry name" value="Transcr_DNA_Rep_Reg"/>
</dbReference>
<dbReference type="AlphaFoldDB" id="A0A2P5E4B4"/>
<feature type="compositionally biased region" description="Polar residues" evidence="3">
    <location>
        <begin position="61"/>
        <end position="83"/>
    </location>
</feature>
<proteinExistence type="predicted"/>
<keyword evidence="5" id="KW-0648">Protein biosynthesis</keyword>
<dbReference type="EMBL" id="JXTC01000231">
    <property type="protein sequence ID" value="PON80378.1"/>
    <property type="molecule type" value="Genomic_DNA"/>
</dbReference>
<dbReference type="FunCoup" id="A0A2P5E4B4">
    <property type="interactions" value="66"/>
</dbReference>
<feature type="compositionally biased region" description="Basic and acidic residues" evidence="3">
    <location>
        <begin position="92"/>
        <end position="103"/>
    </location>
</feature>
<evidence type="ECO:0000313" key="5">
    <source>
        <dbReference type="EMBL" id="PON80378.1"/>
    </source>
</evidence>
<dbReference type="GO" id="GO:0000976">
    <property type="term" value="F:transcription cis-regulatory region binding"/>
    <property type="evidence" value="ECO:0007669"/>
    <property type="project" value="TreeGrafter"/>
</dbReference>
<dbReference type="GO" id="GO:0046982">
    <property type="term" value="F:protein heterodimerization activity"/>
    <property type="evidence" value="ECO:0007669"/>
    <property type="project" value="InterPro"/>
</dbReference>
<dbReference type="InParanoid" id="A0A2P5E4B4"/>
<dbReference type="STRING" id="63057.A0A2P5E4B4"/>
<gene>
    <name evidence="5" type="ORF">TorRG33x02_233820</name>
</gene>
<reference evidence="6" key="1">
    <citation type="submission" date="2016-06" db="EMBL/GenBank/DDBJ databases">
        <title>Parallel loss of symbiosis genes in relatives of nitrogen-fixing non-legume Parasponia.</title>
        <authorList>
            <person name="Van Velzen R."/>
            <person name="Holmer R."/>
            <person name="Bu F."/>
            <person name="Rutten L."/>
            <person name="Van Zeijl A."/>
            <person name="Liu W."/>
            <person name="Santuari L."/>
            <person name="Cao Q."/>
            <person name="Sharma T."/>
            <person name="Shen D."/>
            <person name="Roswanjaya Y."/>
            <person name="Wardhani T."/>
            <person name="Kalhor M.S."/>
            <person name="Jansen J."/>
            <person name="Van den Hoogen J."/>
            <person name="Gungor B."/>
            <person name="Hartog M."/>
            <person name="Hontelez J."/>
            <person name="Verver J."/>
            <person name="Yang W.-C."/>
            <person name="Schijlen E."/>
            <person name="Repin R."/>
            <person name="Schilthuizen M."/>
            <person name="Schranz E."/>
            <person name="Heidstra R."/>
            <person name="Miyata K."/>
            <person name="Fedorova E."/>
            <person name="Kohlen W."/>
            <person name="Bisseling T."/>
            <person name="Smit S."/>
            <person name="Geurts R."/>
        </authorList>
    </citation>
    <scope>NUCLEOTIDE SEQUENCE [LARGE SCALE GENOMIC DNA]</scope>
    <source>
        <strain evidence="6">cv. RG33-2</strain>
    </source>
</reference>
<comment type="caution">
    <text evidence="5">The sequence shown here is derived from an EMBL/GenBank/DDBJ whole genome shotgun (WGS) entry which is preliminary data.</text>
</comment>
<accession>A0A2P5E4B4</accession>
<feature type="domain" description="Transcription factor CBF/NF-Y/archaeal histone" evidence="4">
    <location>
        <begin position="107"/>
        <end position="170"/>
    </location>
</feature>
<dbReference type="CDD" id="cd22929">
    <property type="entry name" value="HFD_POLE4-like"/>
    <property type="match status" value="1"/>
</dbReference>
<dbReference type="SUPFAM" id="SSF47113">
    <property type="entry name" value="Histone-fold"/>
    <property type="match status" value="1"/>
</dbReference>
<dbReference type="InterPro" id="IPR003958">
    <property type="entry name" value="CBFA_NFYB_domain"/>
</dbReference>
<feature type="compositionally biased region" description="Basic residues" evidence="3">
    <location>
        <begin position="29"/>
        <end position="43"/>
    </location>
</feature>
<evidence type="ECO:0000256" key="1">
    <source>
        <dbReference type="ARBA" id="ARBA00004123"/>
    </source>
</evidence>
<dbReference type="PANTHER" id="PTHR10252:SF93">
    <property type="entry name" value="DNA POLYMERASE II SUBUNIT B3-1"/>
    <property type="match status" value="1"/>
</dbReference>
<feature type="region of interest" description="Disordered" evidence="3">
    <location>
        <begin position="1"/>
        <end position="103"/>
    </location>
</feature>
<name>A0A2P5E4B4_TREOI</name>
<evidence type="ECO:0000313" key="6">
    <source>
        <dbReference type="Proteomes" id="UP000237000"/>
    </source>
</evidence>
<organism evidence="5 6">
    <name type="scientific">Trema orientale</name>
    <name type="common">Charcoal tree</name>
    <name type="synonym">Celtis orientalis</name>
    <dbReference type="NCBI Taxonomy" id="63057"/>
    <lineage>
        <taxon>Eukaryota</taxon>
        <taxon>Viridiplantae</taxon>
        <taxon>Streptophyta</taxon>
        <taxon>Embryophyta</taxon>
        <taxon>Tracheophyta</taxon>
        <taxon>Spermatophyta</taxon>
        <taxon>Magnoliopsida</taxon>
        <taxon>eudicotyledons</taxon>
        <taxon>Gunneridae</taxon>
        <taxon>Pentapetalae</taxon>
        <taxon>rosids</taxon>
        <taxon>fabids</taxon>
        <taxon>Rosales</taxon>
        <taxon>Cannabaceae</taxon>
        <taxon>Trema</taxon>
    </lineage>
</organism>
<comment type="subcellular location">
    <subcellularLocation>
        <location evidence="1">Nucleus</location>
    </subcellularLocation>
</comment>
<dbReference type="Gene3D" id="1.10.20.10">
    <property type="entry name" value="Histone, subunit A"/>
    <property type="match status" value="1"/>
</dbReference>
<feature type="compositionally biased region" description="Basic and acidic residues" evidence="3">
    <location>
        <begin position="7"/>
        <end position="16"/>
    </location>
</feature>
<protein>
    <submittedName>
        <fullName evidence="5">Transcription initiation factor</fullName>
    </submittedName>
</protein>
<dbReference type="PANTHER" id="PTHR10252">
    <property type="entry name" value="HISTONE-LIKE TRANSCRIPTION FACTOR CCAAT-RELATED"/>
    <property type="match status" value="1"/>
</dbReference>
<keyword evidence="6" id="KW-1185">Reference proteome</keyword>
<keyword evidence="5" id="KW-0396">Initiation factor</keyword>
<sequence>MASSKKSVSEKRSKETKTKKKPSKESTKKKASKGSSAKRKNDKKKTTNGAVNEDEVPPTPSSSSDSQAKVENGVEVTQNGTSNKKPKKGKRERKEEFEEKEDAKMNRFPMERVRRIIRSEDSDMRISNEAVFLVNKATEKFLEKFCGEAYASAVKDRKKSLAYKHLSSVVNKRKRYDFLSDFVPEKIKAEDALAERKLLEPEAA</sequence>
<dbReference type="OrthoDB" id="636685at2759"/>
<evidence type="ECO:0000256" key="3">
    <source>
        <dbReference type="SAM" id="MobiDB-lite"/>
    </source>
</evidence>
<dbReference type="GO" id="GO:0005634">
    <property type="term" value="C:nucleus"/>
    <property type="evidence" value="ECO:0007669"/>
    <property type="project" value="UniProtKB-SubCell"/>
</dbReference>
<dbReference type="Proteomes" id="UP000237000">
    <property type="component" value="Unassembled WGS sequence"/>
</dbReference>
<dbReference type="Pfam" id="PF00808">
    <property type="entry name" value="CBFD_NFYB_HMF"/>
    <property type="match status" value="1"/>
</dbReference>